<dbReference type="GO" id="GO:0005829">
    <property type="term" value="C:cytosol"/>
    <property type="evidence" value="ECO:0007669"/>
    <property type="project" value="TreeGrafter"/>
</dbReference>
<evidence type="ECO:0000259" key="3">
    <source>
        <dbReference type="Pfam" id="PF00294"/>
    </source>
</evidence>
<dbReference type="OrthoDB" id="9792663at2"/>
<keyword evidence="1" id="KW-0808">Transferase</keyword>
<dbReference type="GO" id="GO:0016301">
    <property type="term" value="F:kinase activity"/>
    <property type="evidence" value="ECO:0007669"/>
    <property type="project" value="UniProtKB-KW"/>
</dbReference>
<evidence type="ECO:0000256" key="1">
    <source>
        <dbReference type="ARBA" id="ARBA00022679"/>
    </source>
</evidence>
<dbReference type="RefSeq" id="WP_108003872.1">
    <property type="nucleotide sequence ID" value="NZ_JBHEEX010000005.1"/>
</dbReference>
<gene>
    <name evidence="4" type="ORF">C7449_106238</name>
</gene>
<sequence length="274" mass="29156">MARVLVIGHVNHDRLWRLDQPLRPGGRIGWTAREVCLGGGAFFTGAQLLSLGHAAVLVSTLCGDQLGRETRTRLAADGFDVTHVAEPDGETALTEILLEPSGERTILNARSALMRVVELSGEPIAEAAYINCLNPGRRAVARLETLPFVVSQFPVREDAAARPADLVIGSRDDFPGESLEFLWRRAASHCGGRLKHLVLTDGPGPITILDGRSVQTVVPARQVPTSNAIGAGDTYAAGLIAALLDGLPIEVAARAASETTAQWLEARERVDPAA</sequence>
<feature type="domain" description="Carbohydrate kinase PfkB" evidence="3">
    <location>
        <begin position="193"/>
        <end position="262"/>
    </location>
</feature>
<name>A0A2T5B3K9_MYCDI</name>
<dbReference type="InterPro" id="IPR029056">
    <property type="entry name" value="Ribokinase-like"/>
</dbReference>
<dbReference type="EMBL" id="PZZZ01000006">
    <property type="protein sequence ID" value="PTM93552.1"/>
    <property type="molecule type" value="Genomic_DNA"/>
</dbReference>
<evidence type="ECO:0000256" key="2">
    <source>
        <dbReference type="ARBA" id="ARBA00022777"/>
    </source>
</evidence>
<organism evidence="4 5">
    <name type="scientific">Mycoplana dimorpha</name>
    <dbReference type="NCBI Taxonomy" id="28320"/>
    <lineage>
        <taxon>Bacteria</taxon>
        <taxon>Pseudomonadati</taxon>
        <taxon>Pseudomonadota</taxon>
        <taxon>Alphaproteobacteria</taxon>
        <taxon>Hyphomicrobiales</taxon>
        <taxon>Rhizobiaceae</taxon>
        <taxon>Mycoplana</taxon>
    </lineage>
</organism>
<dbReference type="PANTHER" id="PTHR10584">
    <property type="entry name" value="SUGAR KINASE"/>
    <property type="match status" value="1"/>
</dbReference>
<evidence type="ECO:0000313" key="5">
    <source>
        <dbReference type="Proteomes" id="UP000241247"/>
    </source>
</evidence>
<dbReference type="Gene3D" id="3.40.1190.20">
    <property type="match status" value="1"/>
</dbReference>
<dbReference type="Pfam" id="PF00294">
    <property type="entry name" value="PfkB"/>
    <property type="match status" value="1"/>
</dbReference>
<evidence type="ECO:0000313" key="4">
    <source>
        <dbReference type="EMBL" id="PTM93552.1"/>
    </source>
</evidence>
<dbReference type="AlphaFoldDB" id="A0A2T5B3K9"/>
<dbReference type="InterPro" id="IPR011611">
    <property type="entry name" value="PfkB_dom"/>
</dbReference>
<reference evidence="4 5" key="1">
    <citation type="submission" date="2018-04" db="EMBL/GenBank/DDBJ databases">
        <title>Genomic Encyclopedia of Type Strains, Phase IV (KMG-IV): sequencing the most valuable type-strain genomes for metagenomic binning, comparative biology and taxonomic classification.</title>
        <authorList>
            <person name="Goeker M."/>
        </authorList>
    </citation>
    <scope>NUCLEOTIDE SEQUENCE [LARGE SCALE GENOMIC DNA]</scope>
    <source>
        <strain evidence="4 5">DSM 7138</strain>
    </source>
</reference>
<dbReference type="Proteomes" id="UP000241247">
    <property type="component" value="Unassembled WGS sequence"/>
</dbReference>
<comment type="caution">
    <text evidence="4">The sequence shown here is derived from an EMBL/GenBank/DDBJ whole genome shotgun (WGS) entry which is preliminary data.</text>
</comment>
<accession>A0A2T5B3K9</accession>
<protein>
    <submittedName>
        <fullName evidence="4">Sugar/nucleoside kinase (Ribokinase family)</fullName>
    </submittedName>
</protein>
<dbReference type="SUPFAM" id="SSF53613">
    <property type="entry name" value="Ribokinase-like"/>
    <property type="match status" value="1"/>
</dbReference>
<keyword evidence="5" id="KW-1185">Reference proteome</keyword>
<dbReference type="PANTHER" id="PTHR10584:SF166">
    <property type="entry name" value="RIBOKINASE"/>
    <property type="match status" value="1"/>
</dbReference>
<keyword evidence="2 4" id="KW-0418">Kinase</keyword>
<proteinExistence type="predicted"/>